<evidence type="ECO:0000313" key="1">
    <source>
        <dbReference type="EMBL" id="KAK3705803.1"/>
    </source>
</evidence>
<evidence type="ECO:0000313" key="2">
    <source>
        <dbReference type="Proteomes" id="UP001281147"/>
    </source>
</evidence>
<dbReference type="EMBL" id="JAUTXU010000126">
    <property type="protein sequence ID" value="KAK3705803.1"/>
    <property type="molecule type" value="Genomic_DNA"/>
</dbReference>
<sequence length="746" mass="81645">MSPISDNSSSISYAPFPGSMAGVVDTAFHNGQHHLSPPMRSGTSRQTIHSRQSSNEWQPSNSLSAHPNRLNQGGETTSPFKPIDRVLPSREVSADTIADAYTAFILYCNPSFGLDVDTTTLRENFQSPPKSDSKDFEVYRLFELIRKFDAKEIKTWGQLALDLGVEPPDVSKGQSVQKVQQYSVRLKRWMRAMHVDAFFEYLLGKQHAYSQDIPPPNDPHPVNGRDGVIAEEDLAIRALDPSLRPKRGRRRNSDTEHDEVAEAAAGDILHSAHPAAVNPFDGNDPWAIASAVAPQSFAPWLQKENVPQSAIASSAPAHLRWQLHGNAYNPATPHPMTALPSSMAAHIEAAFDNEPKSAITPSSRKRRKHGPAVSSAWPSANAPGSKPRGRPPASRNVQDGPFSTFPADPANDREISNVLTLAAPITLTEKQQKEQDQSAGVPSLQSEAHGRPARLSLQVPQHTGGPVRLATPPRVMVNGERSESEPAVVTTEQHINASSVNQKPVASANREIPGFAFEVLKRVVASDLLRAQLVGRRQRLSGDEAKRLADAVLERLNVPRADIEKTRDDIARLTAASWLGVGGQLNVPLGPANGHGKKITVIRLRVDADGYEEIVSAHDQGSGAIRELFDLSWIATMAGCTGTFELKGLSLDHPPPDDQDVHDSILDAWHDVASRVGIAEDRILTGRQNFREEHNSSRGAMSNTTADDGVDWKSKYRVLEFGSRMAKGEFERFRQLLIERVLDTII</sequence>
<dbReference type="Proteomes" id="UP001281147">
    <property type="component" value="Unassembled WGS sequence"/>
</dbReference>
<keyword evidence="2" id="KW-1185">Reference proteome</keyword>
<organism evidence="1 2">
    <name type="scientific">Vermiconidia calcicola</name>
    <dbReference type="NCBI Taxonomy" id="1690605"/>
    <lineage>
        <taxon>Eukaryota</taxon>
        <taxon>Fungi</taxon>
        <taxon>Dikarya</taxon>
        <taxon>Ascomycota</taxon>
        <taxon>Pezizomycotina</taxon>
        <taxon>Dothideomycetes</taxon>
        <taxon>Dothideomycetidae</taxon>
        <taxon>Mycosphaerellales</taxon>
        <taxon>Extremaceae</taxon>
        <taxon>Vermiconidia</taxon>
    </lineage>
</organism>
<proteinExistence type="predicted"/>
<protein>
    <submittedName>
        <fullName evidence="1">Uncharacterized protein</fullName>
    </submittedName>
</protein>
<accession>A0ACC3MXC6</accession>
<name>A0ACC3MXC6_9PEZI</name>
<comment type="caution">
    <text evidence="1">The sequence shown here is derived from an EMBL/GenBank/DDBJ whole genome shotgun (WGS) entry which is preliminary data.</text>
</comment>
<reference evidence="1" key="1">
    <citation type="submission" date="2023-07" db="EMBL/GenBank/DDBJ databases">
        <title>Black Yeasts Isolated from many extreme environments.</title>
        <authorList>
            <person name="Coleine C."/>
            <person name="Stajich J.E."/>
            <person name="Selbmann L."/>
        </authorList>
    </citation>
    <scope>NUCLEOTIDE SEQUENCE</scope>
    <source>
        <strain evidence="1">CCFEE 5714</strain>
    </source>
</reference>
<gene>
    <name evidence="1" type="ORF">LTR37_013110</name>
</gene>